<dbReference type="Pfam" id="PF00069">
    <property type="entry name" value="Pkinase"/>
    <property type="match status" value="1"/>
</dbReference>
<name>A0A8H7Q3G4_9FUNG</name>
<dbReference type="AlphaFoldDB" id="A0A8H7Q3G4"/>
<dbReference type="Gene3D" id="1.10.510.10">
    <property type="entry name" value="Transferase(Phosphotransferase) domain 1"/>
    <property type="match status" value="1"/>
</dbReference>
<feature type="compositionally biased region" description="Low complexity" evidence="1">
    <location>
        <begin position="218"/>
        <end position="235"/>
    </location>
</feature>
<dbReference type="OrthoDB" id="410920at2759"/>
<dbReference type="PANTHER" id="PTHR22961:SF13">
    <property type="entry name" value="TRIBBLES"/>
    <property type="match status" value="1"/>
</dbReference>
<feature type="compositionally biased region" description="Acidic residues" evidence="1">
    <location>
        <begin position="196"/>
        <end position="217"/>
    </location>
</feature>
<feature type="compositionally biased region" description="Polar residues" evidence="1">
    <location>
        <begin position="621"/>
        <end position="630"/>
    </location>
</feature>
<sequence>MSYKGVNCGIWLVPLSSASENPKHSNALLSAQSARFSWKRMHISQGNRLLLLESAFVAHACTLGNHLRRPGSHNHSMHALTNFAKQISHRSQHEGSSSEKPNRKSRRQAFFKHIAEASSVKDHSRIVSSNRDWRNMSPMEPPLPAVSASRRVGFSHAVKVVQNLPADMSDLFKRPPPTTRQRASTGSLEDFLYTIPEEDEVHSDDLEDDDILPETEDSPTTTTTASPVSPSSTSPKKSLEPQFKPVLIGNEKECKRKFAKMLHAAYKFQLQQEQIESLGHVDATSSAILENPPYARKQQNLQRPPREMEVLFNQDDNVEWVKFKFDDDDEGEYRRFQGNVQYIAPEIISHRKYISNQVDVWVLGISLFKMLIGRYPFSAPNDKQLFRKMLTADFTIPDEYSDNVKDLLRRLLAPDLTRASLDLIIFHPWLKPYQIIPKEKTPPESLFDTTIPPPKQLVAKRTISPAPPLTVKDTRDALMEAIADKRQHYTSSHVMNSTSSRPTGRLVETRSSPLHQEIMLEDSPNTSVRSRLSMPSHNAMSVEGSEVPQEPTEIEQKKRKKRNRKSLVLLGKALADAFSFITDGPFPPPRKPYEQLVHLGRSDQENALYLQQQHHRESWRSQDNAAFSAR</sequence>
<dbReference type="SMART" id="SM00220">
    <property type="entry name" value="S_TKc"/>
    <property type="match status" value="1"/>
</dbReference>
<dbReference type="GO" id="GO:0004672">
    <property type="term" value="F:protein kinase activity"/>
    <property type="evidence" value="ECO:0007669"/>
    <property type="project" value="InterPro"/>
</dbReference>
<feature type="region of interest" description="Disordered" evidence="1">
    <location>
        <begin position="522"/>
        <end position="562"/>
    </location>
</feature>
<comment type="caution">
    <text evidence="3">The sequence shown here is derived from an EMBL/GenBank/DDBJ whole genome shotgun (WGS) entry which is preliminary data.</text>
</comment>
<evidence type="ECO:0000256" key="1">
    <source>
        <dbReference type="SAM" id="MobiDB-lite"/>
    </source>
</evidence>
<dbReference type="SUPFAM" id="SSF56112">
    <property type="entry name" value="Protein kinase-like (PK-like)"/>
    <property type="match status" value="1"/>
</dbReference>
<accession>A0A8H7Q3G4</accession>
<protein>
    <recommendedName>
        <fullName evidence="2">Protein kinase domain-containing protein</fullName>
    </recommendedName>
</protein>
<dbReference type="GO" id="GO:0005524">
    <property type="term" value="F:ATP binding"/>
    <property type="evidence" value="ECO:0007669"/>
    <property type="project" value="InterPro"/>
</dbReference>
<dbReference type="GO" id="GO:0031434">
    <property type="term" value="F:mitogen-activated protein kinase kinase binding"/>
    <property type="evidence" value="ECO:0007669"/>
    <property type="project" value="TreeGrafter"/>
</dbReference>
<dbReference type="InterPro" id="IPR011009">
    <property type="entry name" value="Kinase-like_dom_sf"/>
</dbReference>
<dbReference type="GO" id="GO:0005634">
    <property type="term" value="C:nucleus"/>
    <property type="evidence" value="ECO:0007669"/>
    <property type="project" value="TreeGrafter"/>
</dbReference>
<dbReference type="Proteomes" id="UP000612746">
    <property type="component" value="Unassembled WGS sequence"/>
</dbReference>
<evidence type="ECO:0000313" key="3">
    <source>
        <dbReference type="EMBL" id="KAG2184339.1"/>
    </source>
</evidence>
<feature type="region of interest" description="Disordered" evidence="1">
    <location>
        <begin position="611"/>
        <end position="630"/>
    </location>
</feature>
<feature type="region of interest" description="Disordered" evidence="1">
    <location>
        <begin position="169"/>
        <end position="244"/>
    </location>
</feature>
<feature type="compositionally biased region" description="Basic and acidic residues" evidence="1">
    <location>
        <begin position="91"/>
        <end position="102"/>
    </location>
</feature>
<dbReference type="InterPro" id="IPR000719">
    <property type="entry name" value="Prot_kinase_dom"/>
</dbReference>
<proteinExistence type="predicted"/>
<keyword evidence="4" id="KW-1185">Reference proteome</keyword>
<dbReference type="PROSITE" id="PS50011">
    <property type="entry name" value="PROTEIN_KINASE_DOM"/>
    <property type="match status" value="1"/>
</dbReference>
<feature type="domain" description="Protein kinase" evidence="2">
    <location>
        <begin position="37"/>
        <end position="430"/>
    </location>
</feature>
<reference evidence="3" key="1">
    <citation type="submission" date="2020-12" db="EMBL/GenBank/DDBJ databases">
        <title>Metabolic potential, ecology and presence of endohyphal bacteria is reflected in genomic diversity of Mucoromycotina.</title>
        <authorList>
            <person name="Muszewska A."/>
            <person name="Okrasinska A."/>
            <person name="Steczkiewicz K."/>
            <person name="Drgas O."/>
            <person name="Orlowska M."/>
            <person name="Perlinska-Lenart U."/>
            <person name="Aleksandrzak-Piekarczyk T."/>
            <person name="Szatraj K."/>
            <person name="Zielenkiewicz U."/>
            <person name="Pilsyk S."/>
            <person name="Malc E."/>
            <person name="Mieczkowski P."/>
            <person name="Kruszewska J.S."/>
            <person name="Biernat P."/>
            <person name="Pawlowska J."/>
        </authorList>
    </citation>
    <scope>NUCLEOTIDE SEQUENCE</scope>
    <source>
        <strain evidence="3">WA0000051536</strain>
    </source>
</reference>
<feature type="compositionally biased region" description="Polar residues" evidence="1">
    <location>
        <begin position="523"/>
        <end position="539"/>
    </location>
</feature>
<evidence type="ECO:0000259" key="2">
    <source>
        <dbReference type="PROSITE" id="PS50011"/>
    </source>
</evidence>
<dbReference type="GO" id="GO:0032436">
    <property type="term" value="P:positive regulation of proteasomal ubiquitin-dependent protein catabolic process"/>
    <property type="evidence" value="ECO:0007669"/>
    <property type="project" value="TreeGrafter"/>
</dbReference>
<dbReference type="InterPro" id="IPR024104">
    <property type="entry name" value="Tribbles/Ser_Thr_kinase_40"/>
</dbReference>
<organism evidence="3 4">
    <name type="scientific">Umbelopsis vinacea</name>
    <dbReference type="NCBI Taxonomy" id="44442"/>
    <lineage>
        <taxon>Eukaryota</taxon>
        <taxon>Fungi</taxon>
        <taxon>Fungi incertae sedis</taxon>
        <taxon>Mucoromycota</taxon>
        <taxon>Mucoromycotina</taxon>
        <taxon>Umbelopsidomycetes</taxon>
        <taxon>Umbelopsidales</taxon>
        <taxon>Umbelopsidaceae</taxon>
        <taxon>Umbelopsis</taxon>
    </lineage>
</organism>
<feature type="region of interest" description="Disordered" evidence="1">
    <location>
        <begin position="86"/>
        <end position="105"/>
    </location>
</feature>
<gene>
    <name evidence="3" type="ORF">INT44_009354</name>
</gene>
<evidence type="ECO:0000313" key="4">
    <source>
        <dbReference type="Proteomes" id="UP000612746"/>
    </source>
</evidence>
<dbReference type="PANTHER" id="PTHR22961">
    <property type="entry name" value="SER/THR PROTEIN KINASE-TRB"/>
    <property type="match status" value="1"/>
</dbReference>
<dbReference type="EMBL" id="JAEPRA010000006">
    <property type="protein sequence ID" value="KAG2184339.1"/>
    <property type="molecule type" value="Genomic_DNA"/>
</dbReference>